<dbReference type="NCBIfam" id="TIGR01046">
    <property type="entry name" value="uS10_euk_arch"/>
    <property type="match status" value="1"/>
</dbReference>
<gene>
    <name evidence="5" type="ORF">cyc_01599</name>
</gene>
<dbReference type="VEuPathDB" id="ToxoDB:cyc_01599"/>
<keyword evidence="6" id="KW-1185">Reference proteome</keyword>
<dbReference type="GO" id="GO:0015935">
    <property type="term" value="C:small ribosomal subunit"/>
    <property type="evidence" value="ECO:0007669"/>
    <property type="project" value="InterPro"/>
</dbReference>
<dbReference type="AlphaFoldDB" id="A0A1D3D917"/>
<evidence type="ECO:0000313" key="6">
    <source>
        <dbReference type="Proteomes" id="UP000095192"/>
    </source>
</evidence>
<evidence type="ECO:0000256" key="3">
    <source>
        <dbReference type="ARBA" id="ARBA00023274"/>
    </source>
</evidence>
<dbReference type="InterPro" id="IPR036838">
    <property type="entry name" value="Ribosomal_uS10_dom_sf"/>
</dbReference>
<dbReference type="Pfam" id="PF00338">
    <property type="entry name" value="Ribosomal_S10"/>
    <property type="match status" value="1"/>
</dbReference>
<evidence type="ECO:0000256" key="2">
    <source>
        <dbReference type="ARBA" id="ARBA00022980"/>
    </source>
</evidence>
<dbReference type="SMART" id="SM01403">
    <property type="entry name" value="Ribosomal_S10"/>
    <property type="match status" value="1"/>
</dbReference>
<proteinExistence type="inferred from homology"/>
<dbReference type="Gene3D" id="3.30.70.600">
    <property type="entry name" value="Ribosomal protein S10 domain"/>
    <property type="match status" value="1"/>
</dbReference>
<dbReference type="VEuPathDB" id="ToxoDB:LOC34618581"/>
<comment type="similarity">
    <text evidence="1">Belongs to the universal ribosomal protein uS10 family.</text>
</comment>
<dbReference type="EMBL" id="JROU02000224">
    <property type="protein sequence ID" value="OEH79952.1"/>
    <property type="molecule type" value="Genomic_DNA"/>
</dbReference>
<evidence type="ECO:0000256" key="4">
    <source>
        <dbReference type="ARBA" id="ARBA00035162"/>
    </source>
</evidence>
<dbReference type="Proteomes" id="UP000095192">
    <property type="component" value="Unassembled WGS sequence"/>
</dbReference>
<dbReference type="GO" id="GO:0006412">
    <property type="term" value="P:translation"/>
    <property type="evidence" value="ECO:0007669"/>
    <property type="project" value="InterPro"/>
</dbReference>
<organism evidence="5 6">
    <name type="scientific">Cyclospora cayetanensis</name>
    <dbReference type="NCBI Taxonomy" id="88456"/>
    <lineage>
        <taxon>Eukaryota</taxon>
        <taxon>Sar</taxon>
        <taxon>Alveolata</taxon>
        <taxon>Apicomplexa</taxon>
        <taxon>Conoidasida</taxon>
        <taxon>Coccidia</taxon>
        <taxon>Eucoccidiorida</taxon>
        <taxon>Eimeriorina</taxon>
        <taxon>Eimeriidae</taxon>
        <taxon>Cyclospora</taxon>
    </lineage>
</organism>
<accession>A0A1D3D917</accession>
<sequence>MSKALKEGLEGEEQRLHRIRITLTSKDLKSIERVCSELIGAAKQRKLQTNGPVRLPVKILRVTTRKSPCGEGTNTYDRFELRIYKRLIDLHSASDVVRQITSINIDPGVEVEVTVSNI</sequence>
<dbReference type="SUPFAM" id="SSF54999">
    <property type="entry name" value="Ribosomal protein S10"/>
    <property type="match status" value="1"/>
</dbReference>
<dbReference type="HAMAP" id="MF_00508">
    <property type="entry name" value="Ribosomal_uS10"/>
    <property type="match status" value="1"/>
</dbReference>
<dbReference type="InterPro" id="IPR001848">
    <property type="entry name" value="Ribosomal_uS10"/>
</dbReference>
<dbReference type="GeneID" id="34618581"/>
<dbReference type="InterPro" id="IPR005729">
    <property type="entry name" value="Ribosomal_uS10_euk/arc"/>
</dbReference>
<dbReference type="FunFam" id="3.30.70.600:FF:000004">
    <property type="entry name" value="30S ribosomal protein S10"/>
    <property type="match status" value="1"/>
</dbReference>
<keyword evidence="3" id="KW-0687">Ribonucleoprotein</keyword>
<reference evidence="5 6" key="1">
    <citation type="journal article" date="2016" name="BMC Genomics">
        <title>Comparative genomics reveals Cyclospora cayetanensis possesses coccidia-like metabolism and invasion components but unique surface antigens.</title>
        <authorList>
            <person name="Liu S."/>
            <person name="Wang L."/>
            <person name="Zheng H."/>
            <person name="Xu Z."/>
            <person name="Roellig D.M."/>
            <person name="Li N."/>
            <person name="Frace M.A."/>
            <person name="Tang K."/>
            <person name="Arrowood M.J."/>
            <person name="Moss D.M."/>
            <person name="Zhang L."/>
            <person name="Feng Y."/>
            <person name="Xiao L."/>
        </authorList>
    </citation>
    <scope>NUCLEOTIDE SEQUENCE [LARGE SCALE GENOMIC DNA]</scope>
    <source>
        <strain evidence="5 6">CHN_HEN01</strain>
    </source>
</reference>
<keyword evidence="2 5" id="KW-0689">Ribosomal protein</keyword>
<dbReference type="GO" id="GO:0003735">
    <property type="term" value="F:structural constituent of ribosome"/>
    <property type="evidence" value="ECO:0007669"/>
    <property type="project" value="InterPro"/>
</dbReference>
<dbReference type="InterPro" id="IPR027486">
    <property type="entry name" value="Ribosomal_uS10_dom"/>
</dbReference>
<dbReference type="PANTHER" id="PTHR11700">
    <property type="entry name" value="30S RIBOSOMAL PROTEIN S10 FAMILY MEMBER"/>
    <property type="match status" value="1"/>
</dbReference>
<name>A0A1D3D917_9EIME</name>
<dbReference type="OrthoDB" id="10248551at2759"/>
<protein>
    <recommendedName>
        <fullName evidence="4">Small ribosomal subunit protein uS10</fullName>
    </recommendedName>
</protein>
<evidence type="ECO:0000313" key="5">
    <source>
        <dbReference type="EMBL" id="OEH79952.1"/>
    </source>
</evidence>
<comment type="caution">
    <text evidence="5">The sequence shown here is derived from an EMBL/GenBank/DDBJ whole genome shotgun (WGS) entry which is preliminary data.</text>
</comment>
<dbReference type="PRINTS" id="PR00971">
    <property type="entry name" value="RIBOSOMALS10"/>
</dbReference>
<evidence type="ECO:0000256" key="1">
    <source>
        <dbReference type="ARBA" id="ARBA00007102"/>
    </source>
</evidence>